<feature type="transmembrane region" description="Helical" evidence="1">
    <location>
        <begin position="297"/>
        <end position="317"/>
    </location>
</feature>
<reference evidence="2 3" key="1">
    <citation type="journal article" date="2015" name="Nature">
        <title>rRNA introns, odd ribosomes, and small enigmatic genomes across a large radiation of phyla.</title>
        <authorList>
            <person name="Brown C.T."/>
            <person name="Hug L.A."/>
            <person name="Thomas B.C."/>
            <person name="Sharon I."/>
            <person name="Castelle C.J."/>
            <person name="Singh A."/>
            <person name="Wilkins M.J."/>
            <person name="Williams K.H."/>
            <person name="Banfield J.F."/>
        </authorList>
    </citation>
    <scope>NUCLEOTIDE SEQUENCE [LARGE SCALE GENOMIC DNA]</scope>
</reference>
<feature type="transmembrane region" description="Helical" evidence="1">
    <location>
        <begin position="171"/>
        <end position="193"/>
    </location>
</feature>
<feature type="transmembrane region" description="Helical" evidence="1">
    <location>
        <begin position="255"/>
        <end position="277"/>
    </location>
</feature>
<dbReference type="Proteomes" id="UP000034778">
    <property type="component" value="Unassembled WGS sequence"/>
</dbReference>
<keyword evidence="1" id="KW-0472">Membrane</keyword>
<feature type="transmembrane region" description="Helical" evidence="1">
    <location>
        <begin position="329"/>
        <end position="346"/>
    </location>
</feature>
<evidence type="ECO:0000256" key="1">
    <source>
        <dbReference type="SAM" id="Phobius"/>
    </source>
</evidence>
<accession>A0A0F9ZML9</accession>
<organism evidence="2 3">
    <name type="scientific">Candidatus Woesebacteria bacterium GW2011_GWB1_33_22</name>
    <dbReference type="NCBI Taxonomy" id="1618566"/>
    <lineage>
        <taxon>Bacteria</taxon>
        <taxon>Candidatus Woeseibacteriota</taxon>
    </lineage>
</organism>
<sequence length="554" mass="63879">MTKLLESYFIYILLVVSVLVWFVSYSKVPFIFFQQDELMGFGLFILNRVDMLYTGLGFKGMVHFVPVTMSLSFGIFNIFGLNHIPYNIFGLIFHTINGLLVYLLGQKIFKNRLYSLLALIMFFSSSSGAELVMWPVINLNTISLSFSLLAMYVLISSYIKDGYLQIKKSIYISILFLLSVFSVEYAAGLIFIIPVTAFLMDRKNSGIKKLTQIWPFYLTVMIFLILRFVPSLFLRELNTLNSVLETGVFSRAMGLIRLPLIYVSQTFLGQNALINISQLISSVFWGNTTNTQFAEGVIYKYVASVLGVFIVIIFLKLFSKFTKLDKKYLLIFLSFIIFSSLPFILVPGQLFSIFSSRYLYFGGVGYAFILVLILQLIVNLKKNRITLFYIIFLVSMILGGVYGNYKKGNALYNIGNLRVQILRSIKKDHPTLPQKVIFYTDSNKSYYGLPDEDKILPFQSGLGQTLLLWYYSDEKFSKSFFKNEYLWGILSEGYKEIDDRGLGYFRDFERLKNAVNDNNLNPESVIAFKWDYYTNTLTDTTNEVRNKLKNENYK</sequence>
<comment type="caution">
    <text evidence="2">The sequence shown here is derived from an EMBL/GenBank/DDBJ whole genome shotgun (WGS) entry which is preliminary data.</text>
</comment>
<gene>
    <name evidence="2" type="ORF">UR35_C0001G0085</name>
</gene>
<proteinExistence type="predicted"/>
<feature type="transmembrane region" description="Helical" evidence="1">
    <location>
        <begin position="385"/>
        <end position="405"/>
    </location>
</feature>
<feature type="transmembrane region" description="Helical" evidence="1">
    <location>
        <begin position="86"/>
        <end position="104"/>
    </location>
</feature>
<feature type="transmembrane region" description="Helical" evidence="1">
    <location>
        <begin position="358"/>
        <end position="378"/>
    </location>
</feature>
<dbReference type="EMBL" id="LBOW01000001">
    <property type="protein sequence ID" value="KKP45488.1"/>
    <property type="molecule type" value="Genomic_DNA"/>
</dbReference>
<feature type="transmembrane region" description="Helical" evidence="1">
    <location>
        <begin position="7"/>
        <end position="24"/>
    </location>
</feature>
<keyword evidence="1" id="KW-1133">Transmembrane helix</keyword>
<dbReference type="STRING" id="1618566.UR35_C0001G0085"/>
<name>A0A0F9ZML9_9BACT</name>
<evidence type="ECO:0000313" key="2">
    <source>
        <dbReference type="EMBL" id="KKP45488.1"/>
    </source>
</evidence>
<keyword evidence="1" id="KW-0812">Transmembrane</keyword>
<evidence type="ECO:0008006" key="4">
    <source>
        <dbReference type="Google" id="ProtNLM"/>
    </source>
</evidence>
<feature type="transmembrane region" description="Helical" evidence="1">
    <location>
        <begin position="142"/>
        <end position="159"/>
    </location>
</feature>
<feature type="transmembrane region" description="Helical" evidence="1">
    <location>
        <begin position="116"/>
        <end position="136"/>
    </location>
</feature>
<feature type="transmembrane region" description="Helical" evidence="1">
    <location>
        <begin position="213"/>
        <end position="234"/>
    </location>
</feature>
<dbReference type="AlphaFoldDB" id="A0A0F9ZML9"/>
<protein>
    <recommendedName>
        <fullName evidence="4">Glycosyltransferase RgtA/B/C/D-like domain-containing protein</fullName>
    </recommendedName>
</protein>
<feature type="transmembrane region" description="Helical" evidence="1">
    <location>
        <begin position="61"/>
        <end position="80"/>
    </location>
</feature>
<evidence type="ECO:0000313" key="3">
    <source>
        <dbReference type="Proteomes" id="UP000034778"/>
    </source>
</evidence>